<dbReference type="GO" id="GO:0006402">
    <property type="term" value="P:mRNA catabolic process"/>
    <property type="evidence" value="ECO:0007669"/>
    <property type="project" value="UniProtKB-UniRule"/>
</dbReference>
<comment type="caution">
    <text evidence="7">The sequence shown here is derived from an EMBL/GenBank/DDBJ whole genome shotgun (WGS) entry which is preliminary data.</text>
</comment>
<dbReference type="PANTHER" id="PTHR12302">
    <property type="entry name" value="EBNA2 BINDING PROTEIN P100"/>
    <property type="match status" value="1"/>
</dbReference>
<dbReference type="InterPro" id="IPR016071">
    <property type="entry name" value="Staphylococal_nuclease_OB-fold"/>
</dbReference>
<keyword evidence="2 4" id="KW-0963">Cytoplasm</keyword>
<keyword evidence="8" id="KW-1185">Reference proteome</keyword>
<dbReference type="PROSITE" id="PS50304">
    <property type="entry name" value="TUDOR"/>
    <property type="match status" value="1"/>
</dbReference>
<evidence type="ECO:0000313" key="8">
    <source>
        <dbReference type="Proteomes" id="UP000187429"/>
    </source>
</evidence>
<evidence type="ECO:0000256" key="2">
    <source>
        <dbReference type="ARBA" id="ARBA00022490"/>
    </source>
</evidence>
<dbReference type="Gene3D" id="2.30.30.140">
    <property type="match status" value="1"/>
</dbReference>
<dbReference type="EMBL" id="LSSM01001946">
    <property type="protein sequence ID" value="OMJ23873.1"/>
    <property type="molecule type" value="Genomic_DNA"/>
</dbReference>
<dbReference type="GO" id="GO:0031047">
    <property type="term" value="P:regulatory ncRNA-mediated gene silencing"/>
    <property type="evidence" value="ECO:0007669"/>
    <property type="project" value="UniProtKB-UniRule"/>
</dbReference>
<dbReference type="Gene3D" id="2.40.50.90">
    <property type="match status" value="5"/>
</dbReference>
<feature type="domain" description="TNase-like" evidence="6">
    <location>
        <begin position="183"/>
        <end position="322"/>
    </location>
</feature>
<evidence type="ECO:0000256" key="4">
    <source>
        <dbReference type="PIRNR" id="PIRNR017179"/>
    </source>
</evidence>
<dbReference type="FunFam" id="2.30.30.140:FF:000018">
    <property type="entry name" value="Serine/threonine-protein kinase 31"/>
    <property type="match status" value="1"/>
</dbReference>
<evidence type="ECO:0000256" key="1">
    <source>
        <dbReference type="ARBA" id="ARBA00004496"/>
    </source>
</evidence>
<feature type="domain" description="TNase-like" evidence="6">
    <location>
        <begin position="500"/>
        <end position="631"/>
    </location>
</feature>
<evidence type="ECO:0000259" key="6">
    <source>
        <dbReference type="PROSITE" id="PS50830"/>
    </source>
</evidence>
<feature type="domain" description="Tudor" evidence="5">
    <location>
        <begin position="709"/>
        <end position="768"/>
    </location>
</feature>
<dbReference type="InterPro" id="IPR016685">
    <property type="entry name" value="Silence_cplx_Nase-comp_TudorSN"/>
</dbReference>
<feature type="domain" description="TNase-like" evidence="6">
    <location>
        <begin position="5"/>
        <end position="157"/>
    </location>
</feature>
<dbReference type="Proteomes" id="UP000187429">
    <property type="component" value="Unassembled WGS sequence"/>
</dbReference>
<dbReference type="GO" id="GO:0005829">
    <property type="term" value="C:cytosol"/>
    <property type="evidence" value="ECO:0007669"/>
    <property type="project" value="UniProtKB-UniRule"/>
</dbReference>
<name>A0A1R1YAF6_9FUNG</name>
<dbReference type="SUPFAM" id="SSF63748">
    <property type="entry name" value="Tudor/PWWP/MBT"/>
    <property type="match status" value="1"/>
</dbReference>
<gene>
    <name evidence="7" type="ORF">AYI69_g4837</name>
</gene>
<dbReference type="SMART" id="SM00318">
    <property type="entry name" value="SNc"/>
    <property type="match status" value="4"/>
</dbReference>
<dbReference type="FunFam" id="2.40.50.90:FF:000002">
    <property type="entry name" value="Staphylococcal nuclease domain-containing protein"/>
    <property type="match status" value="1"/>
</dbReference>
<dbReference type="PROSITE" id="PS50830">
    <property type="entry name" value="TNASE_3"/>
    <property type="match status" value="4"/>
</dbReference>
<keyword evidence="3" id="KW-0677">Repeat</keyword>
<dbReference type="GO" id="GO:0004518">
    <property type="term" value="F:nuclease activity"/>
    <property type="evidence" value="ECO:0007669"/>
    <property type="project" value="TreeGrafter"/>
</dbReference>
<dbReference type="AlphaFoldDB" id="A0A1R1YAF6"/>
<dbReference type="SMART" id="SM00333">
    <property type="entry name" value="TUDOR"/>
    <property type="match status" value="1"/>
</dbReference>
<dbReference type="GO" id="GO:0003723">
    <property type="term" value="F:RNA binding"/>
    <property type="evidence" value="ECO:0007669"/>
    <property type="project" value="UniProtKB-UniRule"/>
</dbReference>
<accession>A0A1R1YAF6</accession>
<comment type="subcellular location">
    <subcellularLocation>
        <location evidence="1 4">Cytoplasm</location>
    </subcellularLocation>
</comment>
<dbReference type="GO" id="GO:0031332">
    <property type="term" value="C:RNAi effector complex"/>
    <property type="evidence" value="ECO:0007669"/>
    <property type="project" value="InterPro"/>
</dbReference>
<dbReference type="PIRSF" id="PIRSF017179">
    <property type="entry name" value="RISC-Tudor-SN"/>
    <property type="match status" value="1"/>
</dbReference>
<dbReference type="InterPro" id="IPR002999">
    <property type="entry name" value="Tudor"/>
</dbReference>
<protein>
    <submittedName>
        <fullName evidence="7">Uncharacterized protein</fullName>
    </submittedName>
</protein>
<reference evidence="8" key="1">
    <citation type="submission" date="2017-01" db="EMBL/GenBank/DDBJ databases">
        <authorList>
            <person name="Wang Y."/>
            <person name="White M."/>
            <person name="Kvist S."/>
            <person name="Moncalvo J.-M."/>
        </authorList>
    </citation>
    <scope>NUCLEOTIDE SEQUENCE [LARGE SCALE GENOMIC DNA]</scope>
    <source>
        <strain evidence="8">ID-206-W2</strain>
    </source>
</reference>
<dbReference type="OrthoDB" id="10023235at2759"/>
<dbReference type="PANTHER" id="PTHR12302:SF2">
    <property type="entry name" value="STAPHYLOCOCCAL NUCLEASE DOMAIN-CONTAINING PROTEIN 1"/>
    <property type="match status" value="1"/>
</dbReference>
<dbReference type="InterPro" id="IPR035437">
    <property type="entry name" value="SNase_OB-fold_sf"/>
</dbReference>
<dbReference type="Pfam" id="PF00567">
    <property type="entry name" value="TUDOR"/>
    <property type="match status" value="1"/>
</dbReference>
<dbReference type="SUPFAM" id="SSF50199">
    <property type="entry name" value="Staphylococcal nuclease"/>
    <property type="match status" value="5"/>
</dbReference>
<evidence type="ECO:0000313" key="7">
    <source>
        <dbReference type="EMBL" id="OMJ23873.1"/>
    </source>
</evidence>
<organism evidence="7 8">
    <name type="scientific">Smittium culicis</name>
    <dbReference type="NCBI Taxonomy" id="133412"/>
    <lineage>
        <taxon>Eukaryota</taxon>
        <taxon>Fungi</taxon>
        <taxon>Fungi incertae sedis</taxon>
        <taxon>Zoopagomycota</taxon>
        <taxon>Kickxellomycotina</taxon>
        <taxon>Harpellomycetes</taxon>
        <taxon>Harpellales</taxon>
        <taxon>Legeriomycetaceae</taxon>
        <taxon>Smittium</taxon>
    </lineage>
</organism>
<dbReference type="Pfam" id="PF00565">
    <property type="entry name" value="SNase"/>
    <property type="match status" value="4"/>
</dbReference>
<feature type="domain" description="TNase-like" evidence="6">
    <location>
        <begin position="334"/>
        <end position="471"/>
    </location>
</feature>
<evidence type="ECO:0000256" key="3">
    <source>
        <dbReference type="ARBA" id="ARBA00022737"/>
    </source>
</evidence>
<proteinExistence type="predicted"/>
<dbReference type="GO" id="GO:0005634">
    <property type="term" value="C:nucleus"/>
    <property type="evidence" value="ECO:0007669"/>
    <property type="project" value="TreeGrafter"/>
</dbReference>
<sequence>MASKNLHAAVVKNVISGDSVVLRALTSNGNQPPAERILALAYIQAPRFGAIKKPEDDEDFAVEARDYLRKLLVGKRISFEVKYSTNSGREYGRLYTPEKADVAKLLLENGWAKLNDQTRTRIGKSNTNDDSEEAAIVQDLLAAEAIADSSKRGLWKVKGAKPIKRIVSTDDNDAQFLSSYKGKPINAVVEQIRDGATFRIYLKLSGTWKLITLQLSGLKCPIVRVNIPGQPDLVEEFGLEARSFVETRLLQRDVTVMLEGSSGNGIFFGSIRHPAGNISELLLSCGLARVVDWSIAMVTGGPEKLRAAETLAKQKKIRLWKNYTPKASSSTNSSNFQATVIRIVNGDTLEIIDSDNNEREIQLSSIRQPKISDPKTAGYADEAKEVLRKRLAGQRVIVKIDYHKPAQDGFKARDCATVTRDGVNVSVELLKKGLANIIRHKQTDDQRSSCYDELLIADLSAVEKKLGIHSGKVKEQIKYADLSGQAARAKSILPHLKRAGKLAGIVDYVSQGSRFRISIPRESTKITFVLGGIRCSRAGPDAKDALGNEALLFSKKRVMQRDVVIEIISADNTGGFIGNLYYSKDTNLGIELLKAGLAEVHEYSASQLSNANLFFSAESLAKSARVGMWANYDESAEKAKEAEILLASQSSKISAVPNIEFIDLYISEMLDASNFYIQTAKKETLDELDLIMKELSVSGKQPLAGATKAPRNGELVSAKFPSDNCWYRAKVKKVIAGRECELYSIDYGNLETVPVENIRPLDSKLAVLQPVAIEAKLAFLKTPKGDYKDEAFAMVAKSVQGKKLTANIESRSGLGNNQTLYLTLYDSSIQSNPDISSSINSDIIKAGYATIDKKNSACLRNPAAAEILSKLVVDAKKSRNVNHLSFHAKNYNIKSIIV</sequence>
<evidence type="ECO:0000259" key="5">
    <source>
        <dbReference type="PROSITE" id="PS50304"/>
    </source>
</evidence>